<dbReference type="AlphaFoldDB" id="A0A2N7VQ03"/>
<evidence type="ECO:0000313" key="3">
    <source>
        <dbReference type="Proteomes" id="UP000235347"/>
    </source>
</evidence>
<dbReference type="RefSeq" id="WP_102611892.1">
    <property type="nucleotide sequence ID" value="NZ_CADIKD010000002.1"/>
</dbReference>
<protein>
    <recommendedName>
        <fullName evidence="4">Phage tail protein</fullName>
    </recommendedName>
</protein>
<sequence>MKRLLTAALLALSSAVFAATTVPVQLLNPAASTSGQVISSTGPSTAPAWTTLTAAGLGGLTASNNLSDLVSAATARTNLGLTSAATTSIGTSGATIPLLSTANTWTLGQTFSVRPTFNGATPWDSANLASPASTTGNLSQFAATTSAQLAGVLSDETGSGAAVFANSPTINTPSIVGPTNGSGAAAGNVGEVICAQVTSGGSPTGCATNSSTPVSLTSGITNNVTSITLTPGNWRVWGQAITIPAGTTTQSVVNAAISPTSTSFTGQVAELLLPFSAPAGSAVGGTLDPMPIRVTTNTTYYLIVNSTFAVSTNTAIGFIAAQRTN</sequence>
<proteinExistence type="predicted"/>
<evidence type="ECO:0000256" key="1">
    <source>
        <dbReference type="SAM" id="SignalP"/>
    </source>
</evidence>
<feature type="signal peptide" evidence="1">
    <location>
        <begin position="1"/>
        <end position="18"/>
    </location>
</feature>
<reference evidence="2 3" key="1">
    <citation type="submission" date="2018-01" db="EMBL/GenBank/DDBJ databases">
        <title>Whole genome analyses suggest that Burkholderia sensu lato contains two further novel genera in the rhizoxinica-symbiotica group Mycetohabitans gen. nov., and Trinickia gen. nov.: implications for the evolution of diazotrophy and nodulation in the Burkholderiaceae.</title>
        <authorList>
            <person name="Estrada-de los Santos P."/>
            <person name="Palmer M."/>
            <person name="Chavez-Ramirez B."/>
            <person name="Beukes C."/>
            <person name="Steenkamp E.T."/>
            <person name="Hirsch A.M."/>
            <person name="Manyaka P."/>
            <person name="Maluk M."/>
            <person name="Lafos M."/>
            <person name="Crook M."/>
            <person name="Gross E."/>
            <person name="Simon M.F."/>
            <person name="Bueno dos Reis Junior F."/>
            <person name="Poole P.S."/>
            <person name="Venter S.N."/>
            <person name="James E.K."/>
        </authorList>
    </citation>
    <scope>NUCLEOTIDE SEQUENCE [LARGE SCALE GENOMIC DNA]</scope>
    <source>
        <strain evidence="2 3">GP25-8</strain>
    </source>
</reference>
<feature type="chain" id="PRO_5014905589" description="Phage tail protein" evidence="1">
    <location>
        <begin position="19"/>
        <end position="325"/>
    </location>
</feature>
<keyword evidence="1" id="KW-0732">Signal</keyword>
<evidence type="ECO:0000313" key="2">
    <source>
        <dbReference type="EMBL" id="PMS19244.1"/>
    </source>
</evidence>
<keyword evidence="3" id="KW-1185">Reference proteome</keyword>
<name>A0A2N7VQ03_9BURK</name>
<gene>
    <name evidence="2" type="ORF">C0Z19_21680</name>
</gene>
<evidence type="ECO:0008006" key="4">
    <source>
        <dbReference type="Google" id="ProtNLM"/>
    </source>
</evidence>
<organism evidence="2 3">
    <name type="scientific">Trinickia soli</name>
    <dbReference type="NCBI Taxonomy" id="380675"/>
    <lineage>
        <taxon>Bacteria</taxon>
        <taxon>Pseudomonadati</taxon>
        <taxon>Pseudomonadota</taxon>
        <taxon>Betaproteobacteria</taxon>
        <taxon>Burkholderiales</taxon>
        <taxon>Burkholderiaceae</taxon>
        <taxon>Trinickia</taxon>
    </lineage>
</organism>
<comment type="caution">
    <text evidence="2">The sequence shown here is derived from an EMBL/GenBank/DDBJ whole genome shotgun (WGS) entry which is preliminary data.</text>
</comment>
<dbReference type="EMBL" id="PNYB01000022">
    <property type="protein sequence ID" value="PMS19244.1"/>
    <property type="molecule type" value="Genomic_DNA"/>
</dbReference>
<dbReference type="Proteomes" id="UP000235347">
    <property type="component" value="Unassembled WGS sequence"/>
</dbReference>
<accession>A0A2N7VQ03</accession>